<evidence type="ECO:0000256" key="9">
    <source>
        <dbReference type="ARBA" id="ARBA00022723"/>
    </source>
</evidence>
<evidence type="ECO:0000313" key="25">
    <source>
        <dbReference type="Proteomes" id="UP000658258"/>
    </source>
</evidence>
<evidence type="ECO:0000256" key="11">
    <source>
        <dbReference type="ARBA" id="ARBA00022840"/>
    </source>
</evidence>
<dbReference type="Gene3D" id="3.90.190.20">
    <property type="entry name" value="Mur ligase, C-terminal domain"/>
    <property type="match status" value="1"/>
</dbReference>
<evidence type="ECO:0000256" key="17">
    <source>
        <dbReference type="ARBA" id="ARBA00047493"/>
    </source>
</evidence>
<feature type="domain" description="Mur ligase central" evidence="23">
    <location>
        <begin position="51"/>
        <end position="239"/>
    </location>
</feature>
<dbReference type="PROSITE" id="PS01011">
    <property type="entry name" value="FOLYLPOLYGLU_SYNT_1"/>
    <property type="match status" value="1"/>
</dbReference>
<keyword evidence="13" id="KW-0289">Folate biosynthesis</keyword>
<evidence type="ECO:0000256" key="8">
    <source>
        <dbReference type="ARBA" id="ARBA00022598"/>
    </source>
</evidence>
<evidence type="ECO:0000256" key="10">
    <source>
        <dbReference type="ARBA" id="ARBA00022741"/>
    </source>
</evidence>
<dbReference type="SUPFAM" id="SSF53623">
    <property type="entry name" value="MurD-like peptide ligases, catalytic domain"/>
    <property type="match status" value="1"/>
</dbReference>
<keyword evidence="8 21" id="KW-0436">Ligase</keyword>
<evidence type="ECO:0000256" key="15">
    <source>
        <dbReference type="ARBA" id="ARBA00030592"/>
    </source>
</evidence>
<comment type="catalytic activity">
    <reaction evidence="18">
        <text>10-formyltetrahydrofolyl-(gamma-L-Glu)(n) + L-glutamate + ATP = 10-formyltetrahydrofolyl-(gamma-L-Glu)(n+1) + ADP + phosphate + H(+)</text>
        <dbReference type="Rhea" id="RHEA:51904"/>
        <dbReference type="Rhea" id="RHEA-COMP:13088"/>
        <dbReference type="Rhea" id="RHEA-COMP:14300"/>
        <dbReference type="ChEBI" id="CHEBI:15378"/>
        <dbReference type="ChEBI" id="CHEBI:29985"/>
        <dbReference type="ChEBI" id="CHEBI:30616"/>
        <dbReference type="ChEBI" id="CHEBI:43474"/>
        <dbReference type="ChEBI" id="CHEBI:134413"/>
        <dbReference type="ChEBI" id="CHEBI:456216"/>
        <dbReference type="EC" id="6.3.2.17"/>
    </reaction>
</comment>
<evidence type="ECO:0000256" key="13">
    <source>
        <dbReference type="ARBA" id="ARBA00022909"/>
    </source>
</evidence>
<comment type="similarity">
    <text evidence="4 21">Belongs to the folylpolyglutamate synthase family.</text>
</comment>
<dbReference type="NCBIfam" id="TIGR01499">
    <property type="entry name" value="folC"/>
    <property type="match status" value="1"/>
</dbReference>
<evidence type="ECO:0000256" key="3">
    <source>
        <dbReference type="ARBA" id="ARBA00005150"/>
    </source>
</evidence>
<dbReference type="RefSeq" id="WP_189631359.1">
    <property type="nucleotide sequence ID" value="NZ_BNAG01000004.1"/>
</dbReference>
<reference evidence="25" key="1">
    <citation type="journal article" date="2019" name="Int. J. Syst. Evol. Microbiol.">
        <title>The Global Catalogue of Microorganisms (GCM) 10K type strain sequencing project: providing services to taxonomists for standard genome sequencing and annotation.</title>
        <authorList>
            <consortium name="The Broad Institute Genomics Platform"/>
            <consortium name="The Broad Institute Genome Sequencing Center for Infectious Disease"/>
            <person name="Wu L."/>
            <person name="Ma J."/>
        </authorList>
    </citation>
    <scope>NUCLEOTIDE SEQUENCE [LARGE SCALE GENOMIC DNA]</scope>
    <source>
        <strain evidence="25">CGMCC 1.15111</strain>
    </source>
</reference>
<comment type="function">
    <text evidence="1">Functions in two distinct reactions of the de novo folate biosynthetic pathway. Catalyzes the addition of a glutamate residue to dihydropteroate (7,8-dihydropteroate or H2Pte) to form dihydrofolate (7,8-dihydrofolate monoglutamate or H2Pte-Glu). Also catalyzes successive additions of L-glutamate to tetrahydrofolate or 10-formyltetrahydrofolate or 5,10-methylenetetrahydrofolate, leading to folylpolyglutamate derivatives.</text>
</comment>
<dbReference type="InterPro" id="IPR013221">
    <property type="entry name" value="Mur_ligase_cen"/>
</dbReference>
<evidence type="ECO:0000256" key="1">
    <source>
        <dbReference type="ARBA" id="ARBA00002714"/>
    </source>
</evidence>
<evidence type="ECO:0000256" key="12">
    <source>
        <dbReference type="ARBA" id="ARBA00022842"/>
    </source>
</evidence>
<dbReference type="EC" id="6.3.2.17" evidence="6"/>
<dbReference type="Proteomes" id="UP000658258">
    <property type="component" value="Unassembled WGS sequence"/>
</dbReference>
<keyword evidence="12" id="KW-0460">Magnesium</keyword>
<feature type="domain" description="Mur ligase C-terminal" evidence="22">
    <location>
        <begin position="281"/>
        <end position="398"/>
    </location>
</feature>
<dbReference type="PIRSF" id="PIRSF001563">
    <property type="entry name" value="Folylpolyglu_synth"/>
    <property type="match status" value="1"/>
</dbReference>
<evidence type="ECO:0000256" key="5">
    <source>
        <dbReference type="ARBA" id="ARBA00013023"/>
    </source>
</evidence>
<keyword evidence="10 21" id="KW-0547">Nucleotide-binding</keyword>
<keyword evidence="25" id="KW-1185">Reference proteome</keyword>
<evidence type="ECO:0000256" key="7">
    <source>
        <dbReference type="ARBA" id="ARBA00019357"/>
    </source>
</evidence>
<dbReference type="InterPro" id="IPR036565">
    <property type="entry name" value="Mur-like_cat_sf"/>
</dbReference>
<dbReference type="Pfam" id="PF02875">
    <property type="entry name" value="Mur_ligase_C"/>
    <property type="match status" value="1"/>
</dbReference>
<comment type="pathway">
    <text evidence="2">Cofactor biosynthesis; tetrahydrofolate biosynthesis; 7,8-dihydrofolate from 2-amino-4-hydroxy-6-hydroxymethyl-7,8-dihydropteridine diphosphate and 4-aminobenzoate: step 2/2.</text>
</comment>
<evidence type="ECO:0000256" key="2">
    <source>
        <dbReference type="ARBA" id="ARBA00004799"/>
    </source>
</evidence>
<dbReference type="InterPro" id="IPR018109">
    <property type="entry name" value="Folylpolyglutamate_synth_CS"/>
</dbReference>
<protein>
    <recommendedName>
        <fullName evidence="7">Dihydrofolate synthase/folylpolyglutamate synthase</fullName>
        <ecNumber evidence="5">6.3.2.12</ecNumber>
        <ecNumber evidence="6">6.3.2.17</ecNumber>
    </recommendedName>
    <alternativeName>
        <fullName evidence="16">Folylpoly-gamma-glutamate synthetase-dihydrofolate synthetase</fullName>
    </alternativeName>
    <alternativeName>
        <fullName evidence="14">Folylpolyglutamate synthetase</fullName>
    </alternativeName>
    <alternativeName>
        <fullName evidence="15">Tetrahydrofolylpolyglutamate synthase</fullName>
    </alternativeName>
</protein>
<comment type="catalytic activity">
    <reaction evidence="20">
        <text>7,8-dihydropteroate + L-glutamate + ATP = 7,8-dihydrofolate + ADP + phosphate + H(+)</text>
        <dbReference type="Rhea" id="RHEA:23584"/>
        <dbReference type="ChEBI" id="CHEBI:15378"/>
        <dbReference type="ChEBI" id="CHEBI:17839"/>
        <dbReference type="ChEBI" id="CHEBI:29985"/>
        <dbReference type="ChEBI" id="CHEBI:30616"/>
        <dbReference type="ChEBI" id="CHEBI:43474"/>
        <dbReference type="ChEBI" id="CHEBI:57451"/>
        <dbReference type="ChEBI" id="CHEBI:456216"/>
        <dbReference type="EC" id="6.3.2.12"/>
    </reaction>
</comment>
<name>A0ABQ3I998_9BACT</name>
<dbReference type="Pfam" id="PF08245">
    <property type="entry name" value="Mur_ligase_M"/>
    <property type="match status" value="1"/>
</dbReference>
<dbReference type="Gene3D" id="3.40.1190.10">
    <property type="entry name" value="Mur-like, catalytic domain"/>
    <property type="match status" value="1"/>
</dbReference>
<comment type="catalytic activity">
    <reaction evidence="19">
        <text>(6R)-5,10-methylenetetrahydrofolyl-(gamma-L-Glu)(n) + L-glutamate + ATP = (6R)-5,10-methylenetetrahydrofolyl-(gamma-L-Glu)(n+1) + ADP + phosphate + H(+)</text>
        <dbReference type="Rhea" id="RHEA:51912"/>
        <dbReference type="Rhea" id="RHEA-COMP:13257"/>
        <dbReference type="Rhea" id="RHEA-COMP:13258"/>
        <dbReference type="ChEBI" id="CHEBI:15378"/>
        <dbReference type="ChEBI" id="CHEBI:29985"/>
        <dbReference type="ChEBI" id="CHEBI:30616"/>
        <dbReference type="ChEBI" id="CHEBI:43474"/>
        <dbReference type="ChEBI" id="CHEBI:136572"/>
        <dbReference type="ChEBI" id="CHEBI:456216"/>
        <dbReference type="EC" id="6.3.2.17"/>
    </reaction>
</comment>
<evidence type="ECO:0000256" key="18">
    <source>
        <dbReference type="ARBA" id="ARBA00047808"/>
    </source>
</evidence>
<dbReference type="InterPro" id="IPR004101">
    <property type="entry name" value="Mur_ligase_C"/>
</dbReference>
<evidence type="ECO:0000259" key="23">
    <source>
        <dbReference type="Pfam" id="PF08245"/>
    </source>
</evidence>
<evidence type="ECO:0000256" key="19">
    <source>
        <dbReference type="ARBA" id="ARBA00049035"/>
    </source>
</evidence>
<sequence length="408" mass="45938">MTYQEALDYMFKALPMYQRVGQSAFKKDLTNTLKLCNALGNPQQKFKSIHVAGTNGKGSTSHMLASVLQSAGYKTGLYTSPHLKSFTERIRLNGKEAEQDFVINFIKKHKTLIEEIKPSFFEITVVMAFEYFAQKKVEVAVIEVGLGGRLDSTNVIRPELSIITNIGFDHMELLGDTLAKIAMEKAGIIKENVPVVITEKQADTVPVFTQIANNRNAPITFAEEVQFDAIPLSDLKGNYQAKNVRGVLTALDILRTAGWKISDEAIHLGLQNVQANTGLKGRWQQIGSHPLTICDTGHNKEAFEYIVRQIQRELFDQLYMVLGFVKEKDLKPILNMLPEDAVLIFCEPQIPRALLLEELRERTQYMKQTRYYIQDVNRAITKARSLASEGDMIYIGGSTFVVAEIEEL</sequence>
<evidence type="ECO:0000256" key="4">
    <source>
        <dbReference type="ARBA" id="ARBA00008276"/>
    </source>
</evidence>
<evidence type="ECO:0000256" key="16">
    <source>
        <dbReference type="ARBA" id="ARBA00032510"/>
    </source>
</evidence>
<comment type="catalytic activity">
    <reaction evidence="17">
        <text>(6S)-5,6,7,8-tetrahydrofolyl-(gamma-L-Glu)(n) + L-glutamate + ATP = (6S)-5,6,7,8-tetrahydrofolyl-(gamma-L-Glu)(n+1) + ADP + phosphate + H(+)</text>
        <dbReference type="Rhea" id="RHEA:10580"/>
        <dbReference type="Rhea" id="RHEA-COMP:14738"/>
        <dbReference type="Rhea" id="RHEA-COMP:14740"/>
        <dbReference type="ChEBI" id="CHEBI:15378"/>
        <dbReference type="ChEBI" id="CHEBI:29985"/>
        <dbReference type="ChEBI" id="CHEBI:30616"/>
        <dbReference type="ChEBI" id="CHEBI:43474"/>
        <dbReference type="ChEBI" id="CHEBI:141005"/>
        <dbReference type="ChEBI" id="CHEBI:456216"/>
        <dbReference type="EC" id="6.3.2.17"/>
    </reaction>
</comment>
<comment type="pathway">
    <text evidence="3">Cofactor biosynthesis; tetrahydrofolylpolyglutamate biosynthesis.</text>
</comment>
<keyword evidence="11 21" id="KW-0067">ATP-binding</keyword>
<accession>A0ABQ3I998</accession>
<dbReference type="PANTHER" id="PTHR11136">
    <property type="entry name" value="FOLYLPOLYGLUTAMATE SYNTHASE-RELATED"/>
    <property type="match status" value="1"/>
</dbReference>
<evidence type="ECO:0000259" key="22">
    <source>
        <dbReference type="Pfam" id="PF02875"/>
    </source>
</evidence>
<dbReference type="InterPro" id="IPR001645">
    <property type="entry name" value="Folylpolyglutamate_synth"/>
</dbReference>
<evidence type="ECO:0000256" key="14">
    <source>
        <dbReference type="ARBA" id="ARBA00030048"/>
    </source>
</evidence>
<dbReference type="InterPro" id="IPR036615">
    <property type="entry name" value="Mur_ligase_C_dom_sf"/>
</dbReference>
<evidence type="ECO:0000256" key="20">
    <source>
        <dbReference type="ARBA" id="ARBA00049161"/>
    </source>
</evidence>
<dbReference type="PROSITE" id="PS01012">
    <property type="entry name" value="FOLYLPOLYGLU_SYNT_2"/>
    <property type="match status" value="1"/>
</dbReference>
<gene>
    <name evidence="24" type="primary">folC</name>
    <name evidence="24" type="ORF">GCM10011340_32710</name>
</gene>
<evidence type="ECO:0000256" key="6">
    <source>
        <dbReference type="ARBA" id="ARBA00013025"/>
    </source>
</evidence>
<evidence type="ECO:0000313" key="24">
    <source>
        <dbReference type="EMBL" id="GHE73489.1"/>
    </source>
</evidence>
<dbReference type="EC" id="6.3.2.12" evidence="5"/>
<proteinExistence type="inferred from homology"/>
<dbReference type="PANTHER" id="PTHR11136:SF0">
    <property type="entry name" value="DIHYDROFOLATE SYNTHETASE-RELATED"/>
    <property type="match status" value="1"/>
</dbReference>
<keyword evidence="9" id="KW-0479">Metal-binding</keyword>
<dbReference type="SUPFAM" id="SSF53244">
    <property type="entry name" value="MurD-like peptide ligases, peptide-binding domain"/>
    <property type="match status" value="1"/>
</dbReference>
<comment type="caution">
    <text evidence="24">The sequence shown here is derived from an EMBL/GenBank/DDBJ whole genome shotgun (WGS) entry which is preliminary data.</text>
</comment>
<dbReference type="EMBL" id="BNAG01000004">
    <property type="protein sequence ID" value="GHE73489.1"/>
    <property type="molecule type" value="Genomic_DNA"/>
</dbReference>
<organism evidence="24 25">
    <name type="scientific">Roseivirga thermotolerans</name>
    <dbReference type="NCBI Taxonomy" id="1758176"/>
    <lineage>
        <taxon>Bacteria</taxon>
        <taxon>Pseudomonadati</taxon>
        <taxon>Bacteroidota</taxon>
        <taxon>Cytophagia</taxon>
        <taxon>Cytophagales</taxon>
        <taxon>Roseivirgaceae</taxon>
        <taxon>Roseivirga</taxon>
    </lineage>
</organism>
<evidence type="ECO:0000256" key="21">
    <source>
        <dbReference type="PIRNR" id="PIRNR001563"/>
    </source>
</evidence>